<keyword evidence="5" id="KW-1185">Reference proteome</keyword>
<dbReference type="Proteomes" id="UP000238314">
    <property type="component" value="Unassembled WGS sequence"/>
</dbReference>
<protein>
    <submittedName>
        <fullName evidence="2">Beta-carotene 15,15'-monooxygenase</fullName>
    </submittedName>
</protein>
<accession>A0A1N7NRL3</accession>
<name>A0A1N7NRL3_9FLAO</name>
<evidence type="ECO:0000313" key="2">
    <source>
        <dbReference type="EMBL" id="PQA90772.1"/>
    </source>
</evidence>
<dbReference type="OrthoDB" id="709028at2"/>
<feature type="transmembrane region" description="Helical" evidence="1">
    <location>
        <begin position="92"/>
        <end position="109"/>
    </location>
</feature>
<proteinExistence type="predicted"/>
<keyword evidence="1" id="KW-0472">Membrane</keyword>
<evidence type="ECO:0000313" key="3">
    <source>
        <dbReference type="EMBL" id="SIT00951.1"/>
    </source>
</evidence>
<dbReference type="EMBL" id="FTOJ01000009">
    <property type="protein sequence ID" value="SIT00951.1"/>
    <property type="molecule type" value="Genomic_DNA"/>
</dbReference>
<feature type="transmembrane region" description="Helical" evidence="1">
    <location>
        <begin position="140"/>
        <end position="165"/>
    </location>
</feature>
<evidence type="ECO:0000313" key="5">
    <source>
        <dbReference type="Proteomes" id="UP000238314"/>
    </source>
</evidence>
<evidence type="ECO:0000256" key="1">
    <source>
        <dbReference type="SAM" id="Phobius"/>
    </source>
</evidence>
<keyword evidence="2" id="KW-0560">Oxidoreductase</keyword>
<sequence>MPNFDLDNLKSTWQKQLVENKYNDNEILKMLNKKSRNYMKYIFWISAAEFLFFTLFGFYYIIQDQESSSLMSLLQNLGVEKNAELKNSLENIYLSIKMATLLVTGYFVVKFYQNYRKIRIEEDLKAFITRIINFKKTVNTFIIINIILFITFTTVFTGFVFYVINHQNIKLESSNKTAFILGIVISTLLCVVLIWLYYRLVYGIIMGRLDKNLNQLKEIDSQES</sequence>
<dbReference type="Proteomes" id="UP000186246">
    <property type="component" value="Unassembled WGS sequence"/>
</dbReference>
<evidence type="ECO:0000313" key="4">
    <source>
        <dbReference type="Proteomes" id="UP000186246"/>
    </source>
</evidence>
<dbReference type="EMBL" id="MUGO01000022">
    <property type="protein sequence ID" value="PQA90772.1"/>
    <property type="molecule type" value="Genomic_DNA"/>
</dbReference>
<feature type="transmembrane region" description="Helical" evidence="1">
    <location>
        <begin position="41"/>
        <end position="62"/>
    </location>
</feature>
<dbReference type="STRING" id="551459.SAMN05421796_10914"/>
<feature type="transmembrane region" description="Helical" evidence="1">
    <location>
        <begin position="177"/>
        <end position="198"/>
    </location>
</feature>
<organism evidence="3 4">
    <name type="scientific">Chryseobacterium piscicola</name>
    <dbReference type="NCBI Taxonomy" id="551459"/>
    <lineage>
        <taxon>Bacteria</taxon>
        <taxon>Pseudomonadati</taxon>
        <taxon>Bacteroidota</taxon>
        <taxon>Flavobacteriia</taxon>
        <taxon>Flavobacteriales</taxon>
        <taxon>Weeksellaceae</taxon>
        <taxon>Chryseobacterium group</taxon>
        <taxon>Chryseobacterium</taxon>
    </lineage>
</organism>
<dbReference type="AlphaFoldDB" id="A0A1N7NRL3"/>
<keyword evidence="2" id="KW-0503">Monooxygenase</keyword>
<reference evidence="3" key="3">
    <citation type="submission" date="2017-01" db="EMBL/GenBank/DDBJ databases">
        <authorList>
            <person name="Mah S.A."/>
            <person name="Swanson W.J."/>
            <person name="Moy G.W."/>
            <person name="Vacquier V.D."/>
        </authorList>
    </citation>
    <scope>NUCLEOTIDE SEQUENCE [LARGE SCALE GENOMIC DNA]</scope>
    <source>
        <strain evidence="3">DSM 21068</strain>
    </source>
</reference>
<keyword evidence="1" id="KW-0812">Transmembrane</keyword>
<gene>
    <name evidence="2" type="ORF">B0A70_13580</name>
    <name evidence="3" type="ORF">SAMN05421796_10914</name>
</gene>
<reference evidence="2 5" key="1">
    <citation type="submission" date="2016-11" db="EMBL/GenBank/DDBJ databases">
        <title>Whole genomes of Flavobacteriaceae.</title>
        <authorList>
            <person name="Stine C."/>
            <person name="Li C."/>
            <person name="Tadesse D."/>
        </authorList>
    </citation>
    <scope>NUCLEOTIDE SEQUENCE [LARGE SCALE GENOMIC DNA]</scope>
    <source>
        <strain evidence="2 5">DSM 21068</strain>
    </source>
</reference>
<keyword evidence="1" id="KW-1133">Transmembrane helix</keyword>
<dbReference type="GO" id="GO:0004497">
    <property type="term" value="F:monooxygenase activity"/>
    <property type="evidence" value="ECO:0007669"/>
    <property type="project" value="UniProtKB-KW"/>
</dbReference>
<reference evidence="4" key="2">
    <citation type="submission" date="2017-01" db="EMBL/GenBank/DDBJ databases">
        <authorList>
            <person name="Varghese N."/>
            <person name="Submissions S."/>
        </authorList>
    </citation>
    <scope>NUCLEOTIDE SEQUENCE [LARGE SCALE GENOMIC DNA]</scope>
    <source>
        <strain evidence="4">DSM 21068</strain>
    </source>
</reference>